<evidence type="ECO:0000313" key="7">
    <source>
        <dbReference type="EMBL" id="GMM52597.1"/>
    </source>
</evidence>
<feature type="domain" description="LicD/FKTN/FKRP nucleotidyltransferase" evidence="6">
    <location>
        <begin position="288"/>
        <end position="393"/>
    </location>
</feature>
<dbReference type="PROSITE" id="PS51257">
    <property type="entry name" value="PROKAR_LIPOPROTEIN"/>
    <property type="match status" value="1"/>
</dbReference>
<organism evidence="7 8">
    <name type="scientific">Starmerella bacillaris</name>
    <name type="common">Yeast</name>
    <name type="synonym">Candida zemplinina</name>
    <dbReference type="NCBI Taxonomy" id="1247836"/>
    <lineage>
        <taxon>Eukaryota</taxon>
        <taxon>Fungi</taxon>
        <taxon>Dikarya</taxon>
        <taxon>Ascomycota</taxon>
        <taxon>Saccharomycotina</taxon>
        <taxon>Dipodascomycetes</taxon>
        <taxon>Dipodascales</taxon>
        <taxon>Trichomonascaceae</taxon>
        <taxon>Starmerella</taxon>
    </lineage>
</organism>
<keyword evidence="4 5" id="KW-0472">Membrane</keyword>
<accession>A0AAV5RNU3</accession>
<comment type="caution">
    <text evidence="7">The sequence shown here is derived from an EMBL/GenBank/DDBJ whole genome shotgun (WGS) entry which is preliminary data.</text>
</comment>
<protein>
    <recommendedName>
        <fullName evidence="6">LicD/FKTN/FKRP nucleotidyltransferase domain-containing protein</fullName>
    </recommendedName>
</protein>
<evidence type="ECO:0000313" key="8">
    <source>
        <dbReference type="Proteomes" id="UP001362899"/>
    </source>
</evidence>
<dbReference type="Pfam" id="PF04991">
    <property type="entry name" value="LicD"/>
    <property type="match status" value="1"/>
</dbReference>
<gene>
    <name evidence="7" type="ORF">DASB73_035600</name>
</gene>
<dbReference type="PANTHER" id="PTHR15407:SF28">
    <property type="entry name" value="RIBITOL-5-PHOSPHATE TRANSFERASE FKTN"/>
    <property type="match status" value="1"/>
</dbReference>
<dbReference type="GO" id="GO:0009100">
    <property type="term" value="P:glycoprotein metabolic process"/>
    <property type="evidence" value="ECO:0007669"/>
    <property type="project" value="UniProtKB-ARBA"/>
</dbReference>
<proteinExistence type="predicted"/>
<evidence type="ECO:0000256" key="4">
    <source>
        <dbReference type="ARBA" id="ARBA00023136"/>
    </source>
</evidence>
<evidence type="ECO:0000256" key="2">
    <source>
        <dbReference type="ARBA" id="ARBA00022692"/>
    </source>
</evidence>
<dbReference type="AlphaFoldDB" id="A0AAV5RNU3"/>
<evidence type="ECO:0000256" key="1">
    <source>
        <dbReference type="ARBA" id="ARBA00004167"/>
    </source>
</evidence>
<dbReference type="InterPro" id="IPR007074">
    <property type="entry name" value="LicD/FKTN/FKRP_NTP_transf"/>
</dbReference>
<dbReference type="InterPro" id="IPR009644">
    <property type="entry name" value="FKTN/MNN4/W02B3.4-1"/>
</dbReference>
<keyword evidence="3 5" id="KW-1133">Transmembrane helix</keyword>
<keyword evidence="2 5" id="KW-0812">Transmembrane</keyword>
<evidence type="ECO:0000256" key="3">
    <source>
        <dbReference type="ARBA" id="ARBA00022989"/>
    </source>
</evidence>
<dbReference type="GO" id="GO:0016020">
    <property type="term" value="C:membrane"/>
    <property type="evidence" value="ECO:0007669"/>
    <property type="project" value="UniProtKB-SubCell"/>
</dbReference>
<keyword evidence="8" id="KW-1185">Reference proteome</keyword>
<dbReference type="Proteomes" id="UP001362899">
    <property type="component" value="Unassembled WGS sequence"/>
</dbReference>
<evidence type="ECO:0000256" key="5">
    <source>
        <dbReference type="SAM" id="Phobius"/>
    </source>
</evidence>
<evidence type="ECO:0000259" key="6">
    <source>
        <dbReference type="Pfam" id="PF04991"/>
    </source>
</evidence>
<name>A0AAV5RNU3_STABA</name>
<reference evidence="7 8" key="1">
    <citation type="journal article" date="2023" name="Elife">
        <title>Identification of key yeast species and microbe-microbe interactions impacting larval growth of Drosophila in the wild.</title>
        <authorList>
            <person name="Mure A."/>
            <person name="Sugiura Y."/>
            <person name="Maeda R."/>
            <person name="Honda K."/>
            <person name="Sakurai N."/>
            <person name="Takahashi Y."/>
            <person name="Watada M."/>
            <person name="Katoh T."/>
            <person name="Gotoh A."/>
            <person name="Gotoh Y."/>
            <person name="Taniguchi I."/>
            <person name="Nakamura K."/>
            <person name="Hayashi T."/>
            <person name="Katayama T."/>
            <person name="Uemura T."/>
            <person name="Hattori Y."/>
        </authorList>
    </citation>
    <scope>NUCLEOTIDE SEQUENCE [LARGE SCALE GENOMIC DNA]</scope>
    <source>
        <strain evidence="7 8">SB-73</strain>
    </source>
</reference>
<dbReference type="EMBL" id="BTGC01000008">
    <property type="protein sequence ID" value="GMM52597.1"/>
    <property type="molecule type" value="Genomic_DNA"/>
</dbReference>
<feature type="transmembrane region" description="Helical" evidence="5">
    <location>
        <begin position="12"/>
        <end position="32"/>
    </location>
</feature>
<sequence>MIYKILRVVRSVSPLHVLLYSCLSAVVVFALLRLEQKSSIGAGFLDRWGLRIMEPSPNARSINIWENFTNPETEVAKLESDPANYEFDWSNWVLEPEEVLSPNDALHGVDDILGVRGFSRKSMRAQAAYLRRNVISYPHQIILMPQAHSVGYVGSPRVYKLNIKNKARQHLQFMATDAIDQMVGFEEDFVSRTIMDNVTLEIPHEDFIWSTQVEIEKHPAHIADEMKRILDLTRSPKYFFEPLTEYDYRSVCRHIDLRFFQTIQTPGETNVAIESLVRAWSVFADSFKIKYWWAHGSLLGWHWNGMALPWDIDGDLQVPIKTMEMLAKHFNGTLIVQHPAIGNRSYYLDVNPYYYIRHPAGQRTDNHNRVDARFIDIHTGSYIDITGVANATRYQRNILSCKGGHLMKYEDITPLTLTKFEGGNGYVPSNYKAILKSEYTDAFFPAYGSFDFNLDTMLWQVGRRYKCPFSDSAYSKEQCFKGEPVLDPKNPDAEPFDSYVLEEYTTSHVYTDSHVFELNKHRFLDEEHGRISIMKLLDHNYPSLHRLGSEIPV</sequence>
<comment type="subcellular location">
    <subcellularLocation>
        <location evidence="1">Membrane</location>
        <topology evidence="1">Single-pass membrane protein</topology>
    </subcellularLocation>
</comment>
<dbReference type="PANTHER" id="PTHR15407">
    <property type="entry name" value="FUKUTIN-RELATED"/>
    <property type="match status" value="1"/>
</dbReference>